<evidence type="ECO:0000313" key="2">
    <source>
        <dbReference type="EMBL" id="SDP21328.1"/>
    </source>
</evidence>
<feature type="domain" description="Glycosyl transferase family 1" evidence="1">
    <location>
        <begin position="201"/>
        <end position="343"/>
    </location>
</feature>
<evidence type="ECO:0000313" key="3">
    <source>
        <dbReference type="Proteomes" id="UP000199073"/>
    </source>
</evidence>
<dbReference type="Gene3D" id="3.40.50.2000">
    <property type="entry name" value="Glycogen Phosphorylase B"/>
    <property type="match status" value="2"/>
</dbReference>
<dbReference type="AlphaFoldDB" id="A0A1H0QX67"/>
<dbReference type="InterPro" id="IPR050194">
    <property type="entry name" value="Glycosyltransferase_grp1"/>
</dbReference>
<reference evidence="2 3" key="1">
    <citation type="submission" date="2016-10" db="EMBL/GenBank/DDBJ databases">
        <authorList>
            <person name="de Groot N.N."/>
        </authorList>
    </citation>
    <scope>NUCLEOTIDE SEQUENCE [LARGE SCALE GENOMIC DNA]</scope>
    <source>
        <strain evidence="2 3">DSM 12130</strain>
    </source>
</reference>
<dbReference type="GO" id="GO:0016757">
    <property type="term" value="F:glycosyltransferase activity"/>
    <property type="evidence" value="ECO:0007669"/>
    <property type="project" value="InterPro"/>
</dbReference>
<dbReference type="Proteomes" id="UP000199073">
    <property type="component" value="Unassembled WGS sequence"/>
</dbReference>
<organism evidence="2 3">
    <name type="scientific">Desulforhopalus singaporensis</name>
    <dbReference type="NCBI Taxonomy" id="91360"/>
    <lineage>
        <taxon>Bacteria</taxon>
        <taxon>Pseudomonadati</taxon>
        <taxon>Thermodesulfobacteriota</taxon>
        <taxon>Desulfobulbia</taxon>
        <taxon>Desulfobulbales</taxon>
        <taxon>Desulfocapsaceae</taxon>
        <taxon>Desulforhopalus</taxon>
    </lineage>
</organism>
<dbReference type="OrthoDB" id="5443996at2"/>
<evidence type="ECO:0000259" key="1">
    <source>
        <dbReference type="Pfam" id="PF00534"/>
    </source>
</evidence>
<protein>
    <submittedName>
        <fullName evidence="2">Glycosyltransferase involved in cell wall bisynthesis</fullName>
    </submittedName>
</protein>
<sequence>MKIAYYMPFKPLGHPVPSGDLVIGTELHDNLKSRGHHVLLVSRIRCRWIYYRPLAMLKLIREKRRITSRSTSPSFDIWLSYHSYYKCPDLLGLACSRKLDIPYVIFQGIYSTKRRKKLATLPGYLLNRRVLLGADHIFTNKHRDYRNLARLLPKERLTYIAPGIRPQQFEFSKEWHRTSRQQWKTGDETIIMTAAMMRPGVKTEGLETVIRSASLLAKRGHNLKLIVVGDGQSRPSLERLANSLLGERCIFCGKIERNRLYRYYSGADFFAFPGVEESLGMVYLEAQSCGLPVVAFREWGGGEAVVDGHTGLLATASRPDTFTDKMEQLILQPELRAKLGANGAVHIRSAHDIDQNYKKIETTLRTITGLQDP</sequence>
<accession>A0A1H0QX67</accession>
<dbReference type="EMBL" id="FNJI01000013">
    <property type="protein sequence ID" value="SDP21328.1"/>
    <property type="molecule type" value="Genomic_DNA"/>
</dbReference>
<dbReference type="PANTHER" id="PTHR45947">
    <property type="entry name" value="SULFOQUINOVOSYL TRANSFERASE SQD2"/>
    <property type="match status" value="1"/>
</dbReference>
<dbReference type="CDD" id="cd03801">
    <property type="entry name" value="GT4_PimA-like"/>
    <property type="match status" value="1"/>
</dbReference>
<dbReference type="InterPro" id="IPR001296">
    <property type="entry name" value="Glyco_trans_1"/>
</dbReference>
<name>A0A1H0QX67_9BACT</name>
<dbReference type="RefSeq" id="WP_092222552.1">
    <property type="nucleotide sequence ID" value="NZ_FNJI01000013.1"/>
</dbReference>
<gene>
    <name evidence="2" type="ORF">SAMN05660330_02094</name>
</gene>
<keyword evidence="3" id="KW-1185">Reference proteome</keyword>
<proteinExistence type="predicted"/>
<dbReference type="Pfam" id="PF00534">
    <property type="entry name" value="Glycos_transf_1"/>
    <property type="match status" value="1"/>
</dbReference>
<keyword evidence="2" id="KW-0808">Transferase</keyword>
<dbReference type="STRING" id="91360.SAMN05660330_02094"/>
<dbReference type="SUPFAM" id="SSF53756">
    <property type="entry name" value="UDP-Glycosyltransferase/glycogen phosphorylase"/>
    <property type="match status" value="1"/>
</dbReference>
<dbReference type="PANTHER" id="PTHR45947:SF3">
    <property type="entry name" value="SULFOQUINOVOSYL TRANSFERASE SQD2"/>
    <property type="match status" value="1"/>
</dbReference>